<comment type="subcellular location">
    <subcellularLocation>
        <location evidence="2">Cytoplasm</location>
    </subcellularLocation>
</comment>
<evidence type="ECO:0000256" key="2">
    <source>
        <dbReference type="HAMAP-Rule" id="MF_00003"/>
    </source>
</evidence>
<comment type="similarity">
    <text evidence="2">Belongs to the RbfA family.</text>
</comment>
<reference evidence="3 4" key="1">
    <citation type="submission" date="2018-08" db="EMBL/GenBank/DDBJ databases">
        <title>The metabolism and importance of syntrophic acetate oxidation coupled to methane or sulfide production in haloalkaline environments.</title>
        <authorList>
            <person name="Timmers P.H.A."/>
            <person name="Vavourakis C.D."/>
            <person name="Sorokin D.Y."/>
            <person name="Sinninghe Damste J.S."/>
            <person name="Muyzer G."/>
            <person name="Stams A.J.M."/>
            <person name="Plugge C.M."/>
        </authorList>
    </citation>
    <scope>NUCLEOTIDE SEQUENCE [LARGE SCALE GENOMIC DNA]</scope>
    <source>
        <strain evidence="3">MSAO_Bac1</strain>
    </source>
</reference>
<comment type="caution">
    <text evidence="3">The sequence shown here is derived from an EMBL/GenBank/DDBJ whole genome shotgun (WGS) entry which is preliminary data.</text>
</comment>
<organism evidence="3 4">
    <name type="scientific">Candidatus Syntrophonatronum acetioxidans</name>
    <dbReference type="NCBI Taxonomy" id="1795816"/>
    <lineage>
        <taxon>Bacteria</taxon>
        <taxon>Bacillati</taxon>
        <taxon>Bacillota</taxon>
        <taxon>Clostridia</taxon>
        <taxon>Eubacteriales</taxon>
        <taxon>Syntrophomonadaceae</taxon>
        <taxon>Candidatus Syntrophonatronum</taxon>
    </lineage>
</organism>
<dbReference type="Pfam" id="PF02033">
    <property type="entry name" value="RBFA"/>
    <property type="match status" value="1"/>
</dbReference>
<dbReference type="NCBIfam" id="TIGR00082">
    <property type="entry name" value="rbfA"/>
    <property type="match status" value="1"/>
</dbReference>
<accession>A0A424YDM9</accession>
<dbReference type="InterPro" id="IPR000238">
    <property type="entry name" value="RbfA"/>
</dbReference>
<dbReference type="GO" id="GO:0030490">
    <property type="term" value="P:maturation of SSU-rRNA"/>
    <property type="evidence" value="ECO:0007669"/>
    <property type="project" value="UniProtKB-UniRule"/>
</dbReference>
<dbReference type="Proteomes" id="UP000285138">
    <property type="component" value="Unassembled WGS sequence"/>
</dbReference>
<dbReference type="EMBL" id="QZAA01000160">
    <property type="protein sequence ID" value="RQD75386.1"/>
    <property type="molecule type" value="Genomic_DNA"/>
</dbReference>
<dbReference type="InterPro" id="IPR023799">
    <property type="entry name" value="RbfA_dom_sf"/>
</dbReference>
<dbReference type="GO" id="GO:0043024">
    <property type="term" value="F:ribosomal small subunit binding"/>
    <property type="evidence" value="ECO:0007669"/>
    <property type="project" value="TreeGrafter"/>
</dbReference>
<dbReference type="AlphaFoldDB" id="A0A424YDM9"/>
<name>A0A424YDM9_9FIRM</name>
<dbReference type="PANTHER" id="PTHR33515:SF1">
    <property type="entry name" value="RIBOSOME-BINDING FACTOR A, CHLOROPLASTIC-RELATED"/>
    <property type="match status" value="1"/>
</dbReference>
<dbReference type="Gene3D" id="3.30.300.20">
    <property type="match status" value="1"/>
</dbReference>
<dbReference type="HAMAP" id="MF_00003">
    <property type="entry name" value="RbfA"/>
    <property type="match status" value="1"/>
</dbReference>
<keyword evidence="2" id="KW-0963">Cytoplasm</keyword>
<evidence type="ECO:0000313" key="4">
    <source>
        <dbReference type="Proteomes" id="UP000285138"/>
    </source>
</evidence>
<comment type="function">
    <text evidence="2">One of several proteins that assist in the late maturation steps of the functional core of the 30S ribosomal subunit. Associates with free 30S ribosomal subunits (but not with 30S subunits that are part of 70S ribosomes or polysomes). Required for efficient processing of 16S rRNA. May interact with the 5'-terminal helix region of 16S rRNA.</text>
</comment>
<evidence type="ECO:0000313" key="3">
    <source>
        <dbReference type="EMBL" id="RQD75386.1"/>
    </source>
</evidence>
<evidence type="ECO:0000256" key="1">
    <source>
        <dbReference type="ARBA" id="ARBA00022517"/>
    </source>
</evidence>
<dbReference type="PROSITE" id="PS01319">
    <property type="entry name" value="RBFA"/>
    <property type="match status" value="1"/>
</dbReference>
<dbReference type="InterPro" id="IPR015946">
    <property type="entry name" value="KH_dom-like_a/b"/>
</dbReference>
<dbReference type="GO" id="GO:0005829">
    <property type="term" value="C:cytosol"/>
    <property type="evidence" value="ECO:0007669"/>
    <property type="project" value="TreeGrafter"/>
</dbReference>
<protein>
    <recommendedName>
        <fullName evidence="2">Ribosome-binding factor A</fullName>
    </recommendedName>
</protein>
<dbReference type="SUPFAM" id="SSF89919">
    <property type="entry name" value="Ribosome-binding factor A, RbfA"/>
    <property type="match status" value="1"/>
</dbReference>
<proteinExistence type="inferred from homology"/>
<keyword evidence="1 2" id="KW-0690">Ribosome biogenesis</keyword>
<sequence length="122" mass="13810">MASQKARAYKVAEQIKKEVSQILQSELKDPRLTGFLSVTDVDVTNDLGYARVYVSVYGSEEERSLSLKALNSALGFVRTEIGKRIRLRHVPELSFHLDKSIEYGAHISEILKDLKEKEDKGE</sequence>
<dbReference type="PANTHER" id="PTHR33515">
    <property type="entry name" value="RIBOSOME-BINDING FACTOR A, CHLOROPLASTIC-RELATED"/>
    <property type="match status" value="1"/>
</dbReference>
<gene>
    <name evidence="2 3" type="primary">rbfA</name>
    <name evidence="3" type="ORF">D5R97_05910</name>
</gene>
<dbReference type="InterPro" id="IPR020053">
    <property type="entry name" value="Ribosome-bd_factorA_CS"/>
</dbReference>
<comment type="subunit">
    <text evidence="2">Monomer. Binds 30S ribosomal subunits, but not 50S ribosomal subunits or 70S ribosomes.</text>
</comment>